<dbReference type="Pfam" id="PF09524">
    <property type="entry name" value="Phg_2220_C"/>
    <property type="match status" value="1"/>
</dbReference>
<dbReference type="InterPro" id="IPR011741">
    <property type="entry name" value="Phg_2220_C"/>
</dbReference>
<evidence type="ECO:0000256" key="1">
    <source>
        <dbReference type="SAM" id="MobiDB-lite"/>
    </source>
</evidence>
<evidence type="ECO:0000313" key="4">
    <source>
        <dbReference type="Proteomes" id="UP000761380"/>
    </source>
</evidence>
<protein>
    <recommendedName>
        <fullName evidence="2">Phage conserved hypothetical protein C-terminal domain-containing protein</fullName>
    </recommendedName>
</protein>
<comment type="caution">
    <text evidence="3">The sequence shown here is derived from an EMBL/GenBank/DDBJ whole genome shotgun (WGS) entry which is preliminary data.</text>
</comment>
<feature type="compositionally biased region" description="Basic and acidic residues" evidence="1">
    <location>
        <begin position="152"/>
        <end position="165"/>
    </location>
</feature>
<dbReference type="EMBL" id="SVBY01000053">
    <property type="protein sequence ID" value="MBE6093062.1"/>
    <property type="molecule type" value="Genomic_DNA"/>
</dbReference>
<sequence length="231" mass="26860">MVGSESTSAARVRKWREKKEEQQPEKEAGALHCNNDVTKCNNLVTDLKPRERDRDRVRDRDINNNILPPAGGFVHEIIDYLNKKAGTHYKSTTSKTQKLIQARSKEGFTKEDFFAVIDKKCAEWLSNPDMVKYIRPETLFGSKFEGYLNQREPGKGEDEPSESRKRIYASIEAAKNRPKPWEKNRPQPQESESTRKLIADLKRYEENQVYPWEVQDDDTSKQENQQEGQNV</sequence>
<accession>A0A927WJI7</accession>
<gene>
    <name evidence="3" type="ORF">E7201_07875</name>
</gene>
<proteinExistence type="predicted"/>
<dbReference type="NCBIfam" id="TIGR02220">
    <property type="entry name" value="phg_TIGR02220"/>
    <property type="match status" value="1"/>
</dbReference>
<evidence type="ECO:0000259" key="2">
    <source>
        <dbReference type="Pfam" id="PF09524"/>
    </source>
</evidence>
<feature type="compositionally biased region" description="Polar residues" evidence="1">
    <location>
        <begin position="222"/>
        <end position="231"/>
    </location>
</feature>
<feature type="region of interest" description="Disordered" evidence="1">
    <location>
        <begin position="1"/>
        <end position="31"/>
    </location>
</feature>
<feature type="compositionally biased region" description="Basic and acidic residues" evidence="1">
    <location>
        <begin position="192"/>
        <end position="206"/>
    </location>
</feature>
<reference evidence="3" key="1">
    <citation type="submission" date="2019-04" db="EMBL/GenBank/DDBJ databases">
        <title>Evolution of Biomass-Degrading Anaerobic Consortia Revealed by Metagenomics.</title>
        <authorList>
            <person name="Peng X."/>
        </authorList>
    </citation>
    <scope>NUCLEOTIDE SEQUENCE</scope>
    <source>
        <strain evidence="3">SIG240</strain>
    </source>
</reference>
<feature type="region of interest" description="Disordered" evidence="1">
    <location>
        <begin position="146"/>
        <end position="231"/>
    </location>
</feature>
<dbReference type="Proteomes" id="UP000761380">
    <property type="component" value="Unassembled WGS sequence"/>
</dbReference>
<feature type="domain" description="Phage conserved hypothetical protein C-terminal" evidence="2">
    <location>
        <begin position="77"/>
        <end position="149"/>
    </location>
</feature>
<dbReference type="AlphaFoldDB" id="A0A927WJI7"/>
<name>A0A927WJI7_SELRU</name>
<evidence type="ECO:0000313" key="3">
    <source>
        <dbReference type="EMBL" id="MBE6093062.1"/>
    </source>
</evidence>
<feature type="compositionally biased region" description="Basic and acidic residues" evidence="1">
    <location>
        <begin position="17"/>
        <end position="29"/>
    </location>
</feature>
<organism evidence="3 4">
    <name type="scientific">Selenomonas ruminantium</name>
    <dbReference type="NCBI Taxonomy" id="971"/>
    <lineage>
        <taxon>Bacteria</taxon>
        <taxon>Bacillati</taxon>
        <taxon>Bacillota</taxon>
        <taxon>Negativicutes</taxon>
        <taxon>Selenomonadales</taxon>
        <taxon>Selenomonadaceae</taxon>
        <taxon>Selenomonas</taxon>
    </lineage>
</organism>